<name>A0A517QZK0_9PLAN</name>
<dbReference type="Pfam" id="PF22692">
    <property type="entry name" value="LlgE_F_G_D1"/>
    <property type="match status" value="1"/>
</dbReference>
<dbReference type="InterPro" id="IPR053967">
    <property type="entry name" value="LlgE_F_G-like_D1"/>
</dbReference>
<protein>
    <submittedName>
        <fullName evidence="6">Flagellar basal-body rod protein FlgG</fullName>
    </submittedName>
</protein>
<proteinExistence type="inferred from homology"/>
<sequence>MHRRLMAAQVGIGCSFFCVFGLSQIALGQLAEKGVDPGTAFLQVAASPTVEQVEGHFLRVRMRTSRPVEAQRPEDSSGRTEQLPTRYLQTQRNFQTQRAQRPNAWVRAAVRVAGSKKDGPEFFEAPLRRSADAADDLFDDSPVPEPLPVPENASPVPESAYIRDLIDLALPHAGHDEREIWEEQLEDLAPNAAMDLLEIRRRLGSPTKSFGPLLPQTEPSTAQLFEVSLPSHSDEVAWVSDSIRHLKAAERQILSNIANASTPGYTRREAVLGPADPMRNSAGGMTEQTTQGVEQFGLRFDLSDGSLRKTGRVFDLAVEGAGFLVVANGKQMAVTKSASFVRDNEGRLVLDGNFREWELQHPIVVPAASFDLRIGQDGSVMCRLPDSRQPTALGRITIVRFVDPSHLEPLGPLLWEPTVASGDPVPASDDDADFGTIRSGFLTESNVDLDAEVEALDQIRRQIELLERSEPRSSLVDRAPAPPSRSAMSDPTDSQFPIR</sequence>
<dbReference type="OrthoDB" id="9804559at2"/>
<dbReference type="PANTHER" id="PTHR30435:SF19">
    <property type="entry name" value="FLAGELLAR BASAL-BODY ROD PROTEIN FLGG"/>
    <property type="match status" value="1"/>
</dbReference>
<gene>
    <name evidence="6" type="primary">flgG_1</name>
    <name evidence="6" type="ORF">Pan189_14390</name>
</gene>
<keyword evidence="6" id="KW-0969">Cilium</keyword>
<dbReference type="Proteomes" id="UP000317318">
    <property type="component" value="Chromosome"/>
</dbReference>
<evidence type="ECO:0000256" key="3">
    <source>
        <dbReference type="ARBA" id="ARBA00023143"/>
    </source>
</evidence>
<dbReference type="KEGG" id="svp:Pan189_14390"/>
<organism evidence="6 7">
    <name type="scientific">Stratiformator vulcanicus</name>
    <dbReference type="NCBI Taxonomy" id="2527980"/>
    <lineage>
        <taxon>Bacteria</taxon>
        <taxon>Pseudomonadati</taxon>
        <taxon>Planctomycetota</taxon>
        <taxon>Planctomycetia</taxon>
        <taxon>Planctomycetales</taxon>
        <taxon>Planctomycetaceae</taxon>
        <taxon>Stratiformator</taxon>
    </lineage>
</organism>
<keyword evidence="6" id="KW-0282">Flagellum</keyword>
<dbReference type="SUPFAM" id="SSF117143">
    <property type="entry name" value="Flagellar hook protein flgE"/>
    <property type="match status" value="1"/>
</dbReference>
<evidence type="ECO:0000256" key="1">
    <source>
        <dbReference type="ARBA" id="ARBA00004117"/>
    </source>
</evidence>
<dbReference type="InterPro" id="IPR037925">
    <property type="entry name" value="FlgE/F/G-like"/>
</dbReference>
<feature type="region of interest" description="Disordered" evidence="4">
    <location>
        <begin position="62"/>
        <end position="86"/>
    </location>
</feature>
<dbReference type="EMBL" id="CP036268">
    <property type="protein sequence ID" value="QDT37072.1"/>
    <property type="molecule type" value="Genomic_DNA"/>
</dbReference>
<accession>A0A517QZK0</accession>
<evidence type="ECO:0000256" key="2">
    <source>
        <dbReference type="ARBA" id="ARBA00009677"/>
    </source>
</evidence>
<evidence type="ECO:0000313" key="7">
    <source>
        <dbReference type="Proteomes" id="UP000317318"/>
    </source>
</evidence>
<dbReference type="PANTHER" id="PTHR30435">
    <property type="entry name" value="FLAGELLAR PROTEIN"/>
    <property type="match status" value="1"/>
</dbReference>
<reference evidence="6 7" key="1">
    <citation type="submission" date="2019-02" db="EMBL/GenBank/DDBJ databases">
        <title>Deep-cultivation of Planctomycetes and their phenomic and genomic characterization uncovers novel biology.</title>
        <authorList>
            <person name="Wiegand S."/>
            <person name="Jogler M."/>
            <person name="Boedeker C."/>
            <person name="Pinto D."/>
            <person name="Vollmers J."/>
            <person name="Rivas-Marin E."/>
            <person name="Kohn T."/>
            <person name="Peeters S.H."/>
            <person name="Heuer A."/>
            <person name="Rast P."/>
            <person name="Oberbeckmann S."/>
            <person name="Bunk B."/>
            <person name="Jeske O."/>
            <person name="Meyerdierks A."/>
            <person name="Storesund J.E."/>
            <person name="Kallscheuer N."/>
            <person name="Luecker S."/>
            <person name="Lage O.M."/>
            <person name="Pohl T."/>
            <person name="Merkel B.J."/>
            <person name="Hornburger P."/>
            <person name="Mueller R.-W."/>
            <person name="Bruemmer F."/>
            <person name="Labrenz M."/>
            <person name="Spormann A.M."/>
            <person name="Op den Camp H."/>
            <person name="Overmann J."/>
            <person name="Amann R."/>
            <person name="Jetten M.S.M."/>
            <person name="Mascher T."/>
            <person name="Medema M.H."/>
            <person name="Devos D.P."/>
            <person name="Kaster A.-K."/>
            <person name="Ovreas L."/>
            <person name="Rohde M."/>
            <person name="Galperin M.Y."/>
            <person name="Jogler C."/>
        </authorList>
    </citation>
    <scope>NUCLEOTIDE SEQUENCE [LARGE SCALE GENOMIC DNA]</scope>
    <source>
        <strain evidence="6 7">Pan189</strain>
    </source>
</reference>
<keyword evidence="7" id="KW-1185">Reference proteome</keyword>
<comment type="similarity">
    <text evidence="2">Belongs to the flagella basal body rod proteins family.</text>
</comment>
<feature type="domain" description="Flagellar hook protein FlgE/F/G-like D1" evidence="5">
    <location>
        <begin position="317"/>
        <end position="381"/>
    </location>
</feature>
<evidence type="ECO:0000259" key="5">
    <source>
        <dbReference type="Pfam" id="PF22692"/>
    </source>
</evidence>
<comment type="subcellular location">
    <subcellularLocation>
        <location evidence="1">Bacterial flagellum basal body</location>
    </subcellularLocation>
</comment>
<dbReference type="GO" id="GO:0071978">
    <property type="term" value="P:bacterial-type flagellum-dependent swarming motility"/>
    <property type="evidence" value="ECO:0007669"/>
    <property type="project" value="TreeGrafter"/>
</dbReference>
<keyword evidence="6" id="KW-0966">Cell projection</keyword>
<dbReference type="GO" id="GO:0009425">
    <property type="term" value="C:bacterial-type flagellum basal body"/>
    <property type="evidence" value="ECO:0007669"/>
    <property type="project" value="UniProtKB-SubCell"/>
</dbReference>
<feature type="compositionally biased region" description="Basic and acidic residues" evidence="4">
    <location>
        <begin position="69"/>
        <end position="78"/>
    </location>
</feature>
<evidence type="ECO:0000256" key="4">
    <source>
        <dbReference type="SAM" id="MobiDB-lite"/>
    </source>
</evidence>
<feature type="region of interest" description="Disordered" evidence="4">
    <location>
        <begin position="470"/>
        <end position="499"/>
    </location>
</feature>
<keyword evidence="3" id="KW-0975">Bacterial flagellum</keyword>
<dbReference type="RefSeq" id="WP_145363220.1">
    <property type="nucleotide sequence ID" value="NZ_CP036268.1"/>
</dbReference>
<evidence type="ECO:0000313" key="6">
    <source>
        <dbReference type="EMBL" id="QDT37072.1"/>
    </source>
</evidence>
<feature type="compositionally biased region" description="Polar residues" evidence="4">
    <location>
        <begin position="486"/>
        <end position="499"/>
    </location>
</feature>
<dbReference type="AlphaFoldDB" id="A0A517QZK0"/>